<dbReference type="Proteomes" id="UP000009149">
    <property type="component" value="Chromosome"/>
</dbReference>
<dbReference type="HOGENOM" id="CLU_3027097_0_0_0"/>
<gene>
    <name evidence="1" type="ordered locus">Minf_2413</name>
</gene>
<reference evidence="1 2" key="1">
    <citation type="journal article" date="2008" name="Biol. Direct">
        <title>Complete genome sequence of the extremely acidophilic methanotroph isolate V4, Methylacidiphilum infernorum, a representative of the bacterial phylum Verrucomicrobia.</title>
        <authorList>
            <person name="Hou S."/>
            <person name="Makarova K.S."/>
            <person name="Saw J.H."/>
            <person name="Senin P."/>
            <person name="Ly B.V."/>
            <person name="Zhou Z."/>
            <person name="Ren Y."/>
            <person name="Wang J."/>
            <person name="Galperin M.Y."/>
            <person name="Omelchenko M.V."/>
            <person name="Wolf Y.I."/>
            <person name="Yutin N."/>
            <person name="Koonin E.V."/>
            <person name="Stott M.B."/>
            <person name="Mountain B.W."/>
            <person name="Crowe M.A."/>
            <person name="Smirnova A.V."/>
            <person name="Dunfield P.F."/>
            <person name="Feng L."/>
            <person name="Wang L."/>
            <person name="Alam M."/>
        </authorList>
    </citation>
    <scope>NUCLEOTIDE SEQUENCE [LARGE SCALE GENOMIC DNA]</scope>
    <source>
        <strain evidence="2">Isolate V4</strain>
    </source>
</reference>
<dbReference type="KEGG" id="min:Minf_2413"/>
<protein>
    <submittedName>
        <fullName evidence="1">Uncharacterized protein</fullName>
    </submittedName>
</protein>
<proteinExistence type="predicted"/>
<name>B3E0Z0_METI4</name>
<dbReference type="EMBL" id="CP000975">
    <property type="protein sequence ID" value="ACD84467.1"/>
    <property type="molecule type" value="Genomic_DNA"/>
</dbReference>
<dbReference type="STRING" id="481448.Minf_2413"/>
<dbReference type="AlphaFoldDB" id="B3E0Z0"/>
<accession>B3E0Z0</accession>
<sequence>MRKRNRFYFSKEHTIGILNTFYPKKEKILFFFSFPPRYSYLFLKLAFFNIATINK</sequence>
<evidence type="ECO:0000313" key="1">
    <source>
        <dbReference type="EMBL" id="ACD84467.1"/>
    </source>
</evidence>
<organism evidence="1 2">
    <name type="scientific">Methylacidiphilum infernorum (isolate V4)</name>
    <name type="common">Methylokorus infernorum (strain V4)</name>
    <dbReference type="NCBI Taxonomy" id="481448"/>
    <lineage>
        <taxon>Bacteria</taxon>
        <taxon>Pseudomonadati</taxon>
        <taxon>Verrucomicrobiota</taxon>
        <taxon>Methylacidiphilae</taxon>
        <taxon>Methylacidiphilales</taxon>
        <taxon>Methylacidiphilaceae</taxon>
        <taxon>Methylacidiphilum (ex Ratnadevi et al. 2023)</taxon>
    </lineage>
</organism>
<evidence type="ECO:0000313" key="2">
    <source>
        <dbReference type="Proteomes" id="UP000009149"/>
    </source>
</evidence>